<dbReference type="RefSeq" id="WP_136410279.1">
    <property type="nucleotide sequence ID" value="NZ_CP039393.1"/>
</dbReference>
<dbReference type="AlphaFoldDB" id="A0A4P7VPY3"/>
<reference evidence="1 2" key="1">
    <citation type="submission" date="2019-02" db="EMBL/GenBank/DDBJ databases">
        <title>Isolation and identification of novel species under the genus Muribaculum.</title>
        <authorList>
            <person name="Miyake S."/>
            <person name="Ding Y."/>
            <person name="Low A."/>
            <person name="Soh M."/>
            <person name="Seedorf H."/>
        </authorList>
    </citation>
    <scope>NUCLEOTIDE SEQUENCE [LARGE SCALE GENOMIC DNA]</scope>
    <source>
        <strain evidence="1 2">TLL-A4</strain>
    </source>
</reference>
<dbReference type="KEGG" id="mgod:E7746_06845"/>
<name>A0A4P7VPY3_9BACT</name>
<sequence>MSAIINMTPNNREEIFTAAYNGSFYTITGCGGNLDEWTNGYCRLLKEEGVGEPEWFITFRGKDMNMEYGLTGDNAYPDGLTFLMFPLTGLNMGRLAIFKILMSDRWFDDIVDNNRRRQETINEQG</sequence>
<dbReference type="OrthoDB" id="1093307at2"/>
<protein>
    <submittedName>
        <fullName evidence="1">Uncharacterized protein</fullName>
    </submittedName>
</protein>
<proteinExistence type="predicted"/>
<dbReference type="EMBL" id="CP039393">
    <property type="protein sequence ID" value="QCD35629.1"/>
    <property type="molecule type" value="Genomic_DNA"/>
</dbReference>
<evidence type="ECO:0000313" key="2">
    <source>
        <dbReference type="Proteomes" id="UP000297031"/>
    </source>
</evidence>
<keyword evidence="2" id="KW-1185">Reference proteome</keyword>
<organism evidence="1 2">
    <name type="scientific">Muribaculum gordoncarteri</name>
    <dbReference type="NCBI Taxonomy" id="2530390"/>
    <lineage>
        <taxon>Bacteria</taxon>
        <taxon>Pseudomonadati</taxon>
        <taxon>Bacteroidota</taxon>
        <taxon>Bacteroidia</taxon>
        <taxon>Bacteroidales</taxon>
        <taxon>Muribaculaceae</taxon>
        <taxon>Muribaculum</taxon>
    </lineage>
</organism>
<accession>A0A4P7VPY3</accession>
<gene>
    <name evidence="1" type="ORF">E7746_06845</name>
</gene>
<evidence type="ECO:0000313" key="1">
    <source>
        <dbReference type="EMBL" id="QCD35629.1"/>
    </source>
</evidence>
<dbReference type="Proteomes" id="UP000297031">
    <property type="component" value="Chromosome"/>
</dbReference>